<organism evidence="2">
    <name type="scientific">Candidatus Kentrum sp. DK</name>
    <dbReference type="NCBI Taxonomy" id="2126562"/>
    <lineage>
        <taxon>Bacteria</taxon>
        <taxon>Pseudomonadati</taxon>
        <taxon>Pseudomonadota</taxon>
        <taxon>Gammaproteobacteria</taxon>
        <taxon>Candidatus Kentrum</taxon>
    </lineage>
</organism>
<dbReference type="Gene3D" id="3.40.50.150">
    <property type="entry name" value="Vaccinia Virus protein VP39"/>
    <property type="match status" value="1"/>
</dbReference>
<proteinExistence type="predicted"/>
<dbReference type="GO" id="GO:0008168">
    <property type="term" value="F:methyltransferase activity"/>
    <property type="evidence" value="ECO:0007669"/>
    <property type="project" value="UniProtKB-KW"/>
</dbReference>
<dbReference type="SUPFAM" id="SSF53335">
    <property type="entry name" value="S-adenosyl-L-methionine-dependent methyltransferases"/>
    <property type="match status" value="1"/>
</dbReference>
<dbReference type="InterPro" id="IPR050508">
    <property type="entry name" value="Methyltransf_Superfamily"/>
</dbReference>
<dbReference type="EMBL" id="CAADEX010000056">
    <property type="protein sequence ID" value="VFJ56210.1"/>
    <property type="molecule type" value="Genomic_DNA"/>
</dbReference>
<evidence type="ECO:0000313" key="2">
    <source>
        <dbReference type="EMBL" id="VFJ56210.1"/>
    </source>
</evidence>
<dbReference type="PANTHER" id="PTHR42912">
    <property type="entry name" value="METHYLTRANSFERASE"/>
    <property type="match status" value="1"/>
</dbReference>
<accession>A0A450SQC8</accession>
<protein>
    <submittedName>
        <fullName evidence="2">Methyltransferase domain-containing protein</fullName>
    </submittedName>
</protein>
<dbReference type="GO" id="GO:0032259">
    <property type="term" value="P:methylation"/>
    <property type="evidence" value="ECO:0007669"/>
    <property type="project" value="UniProtKB-KW"/>
</dbReference>
<name>A0A450SQC8_9GAMM</name>
<dbReference type="CDD" id="cd02440">
    <property type="entry name" value="AdoMet_MTases"/>
    <property type="match status" value="1"/>
</dbReference>
<keyword evidence="2" id="KW-0808">Transferase</keyword>
<dbReference type="Pfam" id="PF08241">
    <property type="entry name" value="Methyltransf_11"/>
    <property type="match status" value="1"/>
</dbReference>
<keyword evidence="2" id="KW-0489">Methyltransferase</keyword>
<dbReference type="InterPro" id="IPR029063">
    <property type="entry name" value="SAM-dependent_MTases_sf"/>
</dbReference>
<dbReference type="InterPro" id="IPR013216">
    <property type="entry name" value="Methyltransf_11"/>
</dbReference>
<gene>
    <name evidence="2" type="ORF">BECKDK2373B_GA0170837_105629</name>
</gene>
<reference evidence="2" key="1">
    <citation type="submission" date="2019-02" db="EMBL/GenBank/DDBJ databases">
        <authorList>
            <person name="Gruber-Vodicka R. H."/>
            <person name="Seah K. B. B."/>
        </authorList>
    </citation>
    <scope>NUCLEOTIDE SEQUENCE</scope>
    <source>
        <strain evidence="2">BECK_DK47</strain>
    </source>
</reference>
<sequence>MNTVLTFDHELTKRVEALYRTRDAIERRGAVMASLGLKTGEQVLDIGTGFGFMAAEMADYVGPNGQIHGIDLSESMLGMARERCADKPWATFRSGDALTLPVADASFDVAVSVQVYELVADVAKALSEMHRVLRPGGRGVIVSTDWEAIAWQASDQERMKRVLDTFVMSRVPALPRTLAWRLRETGFVVKEQRIIAQFNPAYEPDAYSYQLIHFIETSLSGRDGIAPEEVEAWKADLRGMGERGEYFFSLNCYLHGVVKPR</sequence>
<feature type="domain" description="Methyltransferase type 11" evidence="1">
    <location>
        <begin position="44"/>
        <end position="140"/>
    </location>
</feature>
<evidence type="ECO:0000259" key="1">
    <source>
        <dbReference type="Pfam" id="PF08241"/>
    </source>
</evidence>
<dbReference type="AlphaFoldDB" id="A0A450SQC8"/>